<evidence type="ECO:0000259" key="2">
    <source>
        <dbReference type="Pfam" id="PF02591"/>
    </source>
</evidence>
<sequence length="238" mass="27392">MLKALALLKEMQALDTQIIRLKTLIENTPSAMDGHGRAFKDSQDERQKKTTDLDRALKQKRDYESSAEDKSDKIKKLRARSADLKTNKEYQSHLKEVEQLEKEIRLIEDNILIVMEQIEEHEKTAAAANKKFEKEQVKYHEAVAVVQKDQSEAEKELETLLKQRSALAKGIPKDHYDKYMYLIERKNAVAVVAAKAELCQGCFLNMPPQVFAEVIKGEKINTCPQCGRMLYFEPEHQS</sequence>
<dbReference type="InterPro" id="IPR003743">
    <property type="entry name" value="Zf-RING_7"/>
</dbReference>
<evidence type="ECO:0000259" key="3">
    <source>
        <dbReference type="Pfam" id="PF24481"/>
    </source>
</evidence>
<dbReference type="Gene3D" id="1.10.287.1490">
    <property type="match status" value="1"/>
</dbReference>
<dbReference type="AlphaFoldDB" id="D9MP31"/>
<dbReference type="Pfam" id="PF24481">
    <property type="entry name" value="CT398_CC"/>
    <property type="match status" value="1"/>
</dbReference>
<organism evidence="4">
    <name type="scientific">uncultured Nitrospirae bacterium MY3-5B</name>
    <dbReference type="NCBI Taxonomy" id="798578"/>
    <lineage>
        <taxon>Bacteria</taxon>
        <taxon>Pseudomonadati</taxon>
        <taxon>Nitrospirota</taxon>
        <taxon>environmental samples</taxon>
    </lineage>
</organism>
<feature type="region of interest" description="Disordered" evidence="1">
    <location>
        <begin position="30"/>
        <end position="70"/>
    </location>
</feature>
<evidence type="ECO:0000256" key="1">
    <source>
        <dbReference type="SAM" id="MobiDB-lite"/>
    </source>
</evidence>
<evidence type="ECO:0000313" key="4">
    <source>
        <dbReference type="EMBL" id="ADI87720.1"/>
    </source>
</evidence>
<name>D9MP31_9BACT</name>
<gene>
    <name evidence="4" type="ORF">LW3_0170</name>
</gene>
<accession>D9MP31</accession>
<dbReference type="EMBL" id="HM454281">
    <property type="protein sequence ID" value="ADI87720.1"/>
    <property type="molecule type" value="Genomic_DNA"/>
</dbReference>
<dbReference type="InterPro" id="IPR052376">
    <property type="entry name" value="Oxidative_Scav/Glycosyltrans"/>
</dbReference>
<dbReference type="PANTHER" id="PTHR39082:SF1">
    <property type="entry name" value="SCAVENGER RECEPTOR CLASS A MEMBER 3"/>
    <property type="match status" value="1"/>
</dbReference>
<proteinExistence type="predicted"/>
<dbReference type="PANTHER" id="PTHR39082">
    <property type="entry name" value="PHOSPHOLIPASE C-BETA-2-RELATED"/>
    <property type="match status" value="1"/>
</dbReference>
<feature type="compositionally biased region" description="Basic and acidic residues" evidence="1">
    <location>
        <begin position="34"/>
        <end position="70"/>
    </location>
</feature>
<reference evidence="4" key="1">
    <citation type="journal article" date="2011" name="Appl. Environ. Microbiol.">
        <title>Metagenomic analysis reveals unexpected subgenomic diversity of magnetotactic bacteria within the phylum Nitrospirae.</title>
        <authorList>
            <person name="Lin W."/>
            <person name="Jogler C."/>
            <person name="Schuler D."/>
            <person name="Pan Y."/>
        </authorList>
    </citation>
    <scope>NUCLEOTIDE SEQUENCE</scope>
</reference>
<dbReference type="Pfam" id="PF02591">
    <property type="entry name" value="Zn_ribbon_9"/>
    <property type="match status" value="1"/>
</dbReference>
<protein>
    <submittedName>
        <fullName evidence="4">Uncharacterized protein</fullName>
    </submittedName>
</protein>
<feature type="domain" description="CT398-like coiled coil hairpin" evidence="3">
    <location>
        <begin position="11"/>
        <end position="179"/>
    </location>
</feature>
<dbReference type="InterPro" id="IPR056003">
    <property type="entry name" value="CT398_CC_hairpin"/>
</dbReference>
<feature type="domain" description="C4-type zinc ribbon" evidence="2">
    <location>
        <begin position="199"/>
        <end position="230"/>
    </location>
</feature>